<sequence>MKTKTKNFIKLLSTLIFLALLLFSFSSCSLLNLPDNEDENHKPVANAGDDQIVSFGDTVQLNGSGSSDEDGDTLSYNWSFTSTPDASSVTLSDPTIANPTFTPDKSGQYIIQLIVNDAKEDSEPDNITIKAFGTITISGKILNNGQPVVNKELNFHYILGDWESEEIVNTIYTGGDGSFNFYIQYKNKYGSNCHFIIVHNGSDLGETFNNAFLNWDCLIEKIDSENIVIPDFDIKYDGQIISPSDNYTISSNDISDLTP</sequence>
<dbReference type="PROSITE" id="PS51257">
    <property type="entry name" value="PROKAR_LIPOPROTEIN"/>
    <property type="match status" value="1"/>
</dbReference>
<protein>
    <recommendedName>
        <fullName evidence="1">PKD/Chitinase domain-containing protein</fullName>
    </recommendedName>
</protein>
<dbReference type="Gene3D" id="2.60.40.10">
    <property type="entry name" value="Immunoglobulins"/>
    <property type="match status" value="1"/>
</dbReference>
<dbReference type="EMBL" id="MT631590">
    <property type="protein sequence ID" value="QNO54724.1"/>
    <property type="molecule type" value="Genomic_DNA"/>
</dbReference>
<evidence type="ECO:0000259" key="1">
    <source>
        <dbReference type="SMART" id="SM00089"/>
    </source>
</evidence>
<feature type="domain" description="PKD/Chitinase" evidence="1">
    <location>
        <begin position="44"/>
        <end position="132"/>
    </location>
</feature>
<dbReference type="InterPro" id="IPR013783">
    <property type="entry name" value="Ig-like_fold"/>
</dbReference>
<dbReference type="SUPFAM" id="SSF49299">
    <property type="entry name" value="PKD domain"/>
    <property type="match status" value="1"/>
</dbReference>
<reference evidence="2" key="1">
    <citation type="submission" date="2020-06" db="EMBL/GenBank/DDBJ databases">
        <title>Unique genomic features of the anaerobic methanotrophic archaea.</title>
        <authorList>
            <person name="Chadwick G.L."/>
            <person name="Skennerton C.T."/>
            <person name="Laso-Perez R."/>
            <person name="Leu A.O."/>
            <person name="Speth D.R."/>
            <person name="Yu H."/>
            <person name="Morgan-Lang C."/>
            <person name="Hatzenpichler R."/>
            <person name="Goudeau D."/>
            <person name="Malmstrom R."/>
            <person name="Brazelton W.J."/>
            <person name="Woyke T."/>
            <person name="Hallam S.J."/>
            <person name="Tyson G.W."/>
            <person name="Wegener G."/>
            <person name="Boetius A."/>
            <person name="Orphan V."/>
        </authorList>
    </citation>
    <scope>NUCLEOTIDE SEQUENCE</scope>
</reference>
<dbReference type="CDD" id="cd00146">
    <property type="entry name" value="PKD"/>
    <property type="match status" value="1"/>
</dbReference>
<accession>A0A7G9Z390</accession>
<organism evidence="2">
    <name type="scientific">Candidatus Methanophaga sp. ANME-1 ERB7</name>
    <dbReference type="NCBI Taxonomy" id="2759913"/>
    <lineage>
        <taxon>Archaea</taxon>
        <taxon>Methanobacteriati</taxon>
        <taxon>Methanobacteriota</taxon>
        <taxon>Stenosarchaea group</taxon>
        <taxon>Methanomicrobia</taxon>
        <taxon>Candidatus Methanophagales</taxon>
        <taxon>Candidatus Methanophagaceae</taxon>
        <taxon>Candidatus Methanophaga</taxon>
    </lineage>
</organism>
<name>A0A7G9Z390_9EURY</name>
<dbReference type="Pfam" id="PF22352">
    <property type="entry name" value="K319L-like_PKD"/>
    <property type="match status" value="1"/>
</dbReference>
<dbReference type="InterPro" id="IPR035986">
    <property type="entry name" value="PKD_dom_sf"/>
</dbReference>
<dbReference type="SMART" id="SM00089">
    <property type="entry name" value="PKD"/>
    <property type="match status" value="1"/>
</dbReference>
<dbReference type="AlphaFoldDB" id="A0A7G9Z390"/>
<proteinExistence type="predicted"/>
<dbReference type="InterPro" id="IPR022409">
    <property type="entry name" value="PKD/Chitinase_dom"/>
</dbReference>
<evidence type="ECO:0000313" key="2">
    <source>
        <dbReference type="EMBL" id="QNO54724.1"/>
    </source>
</evidence>
<gene>
    <name evidence="2" type="ORF">PDBAIGND_00030</name>
</gene>